<sequence>MVNGNHDNNESNNANEGNGNNIPFHLKRTCESLTRRQRDIYNECATRAERIGFLEVLIEERKKSEIGSELIGLVLYTLITGLIVLIYGLFFKDEESTKYFIVLLNSVYYIAKIVVLGTSMERLGIFYDNKVRAYTAIPIIVWTSLAILLGIFVISPVITVTFVNVGIEMAKLIVKFFV</sequence>
<dbReference type="OrthoDB" id="2426833at2759"/>
<protein>
    <submittedName>
        <fullName evidence="3">4939_t:CDS:1</fullName>
    </submittedName>
</protein>
<keyword evidence="4" id="KW-1185">Reference proteome</keyword>
<accession>A0A9N9DW58</accession>
<evidence type="ECO:0000313" key="3">
    <source>
        <dbReference type="EMBL" id="CAG8650077.1"/>
    </source>
</evidence>
<feature type="transmembrane region" description="Helical" evidence="2">
    <location>
        <begin position="139"/>
        <end position="167"/>
    </location>
</feature>
<dbReference type="EMBL" id="CAJVPQ010004373">
    <property type="protein sequence ID" value="CAG8650077.1"/>
    <property type="molecule type" value="Genomic_DNA"/>
</dbReference>
<evidence type="ECO:0000256" key="2">
    <source>
        <dbReference type="SAM" id="Phobius"/>
    </source>
</evidence>
<evidence type="ECO:0000256" key="1">
    <source>
        <dbReference type="SAM" id="MobiDB-lite"/>
    </source>
</evidence>
<feature type="transmembrane region" description="Helical" evidence="2">
    <location>
        <begin position="70"/>
        <end position="91"/>
    </location>
</feature>
<organism evidence="3 4">
    <name type="scientific">Funneliformis caledonium</name>
    <dbReference type="NCBI Taxonomy" id="1117310"/>
    <lineage>
        <taxon>Eukaryota</taxon>
        <taxon>Fungi</taxon>
        <taxon>Fungi incertae sedis</taxon>
        <taxon>Mucoromycota</taxon>
        <taxon>Glomeromycotina</taxon>
        <taxon>Glomeromycetes</taxon>
        <taxon>Glomerales</taxon>
        <taxon>Glomeraceae</taxon>
        <taxon>Funneliformis</taxon>
    </lineage>
</organism>
<dbReference type="Proteomes" id="UP000789570">
    <property type="component" value="Unassembled WGS sequence"/>
</dbReference>
<name>A0A9N9DW58_9GLOM</name>
<proteinExistence type="predicted"/>
<keyword evidence="2" id="KW-1133">Transmembrane helix</keyword>
<gene>
    <name evidence="3" type="ORF">FCALED_LOCUS11019</name>
</gene>
<dbReference type="AlphaFoldDB" id="A0A9N9DW58"/>
<feature type="transmembrane region" description="Helical" evidence="2">
    <location>
        <begin position="97"/>
        <end position="118"/>
    </location>
</feature>
<reference evidence="3" key="1">
    <citation type="submission" date="2021-06" db="EMBL/GenBank/DDBJ databases">
        <authorList>
            <person name="Kallberg Y."/>
            <person name="Tangrot J."/>
            <person name="Rosling A."/>
        </authorList>
    </citation>
    <scope>NUCLEOTIDE SEQUENCE</scope>
    <source>
        <strain evidence="3">UK204</strain>
    </source>
</reference>
<evidence type="ECO:0000313" key="4">
    <source>
        <dbReference type="Proteomes" id="UP000789570"/>
    </source>
</evidence>
<feature type="region of interest" description="Disordered" evidence="1">
    <location>
        <begin position="1"/>
        <end position="20"/>
    </location>
</feature>
<keyword evidence="2" id="KW-0472">Membrane</keyword>
<comment type="caution">
    <text evidence="3">The sequence shown here is derived from an EMBL/GenBank/DDBJ whole genome shotgun (WGS) entry which is preliminary data.</text>
</comment>
<keyword evidence="2" id="KW-0812">Transmembrane</keyword>